<reference evidence="2" key="2">
    <citation type="submission" date="2023-06" db="EMBL/GenBank/DDBJ databases">
        <authorList>
            <person name="Ma L."/>
            <person name="Liu K.-W."/>
            <person name="Li Z."/>
            <person name="Hsiao Y.-Y."/>
            <person name="Qi Y."/>
            <person name="Fu T."/>
            <person name="Tang G."/>
            <person name="Zhang D."/>
            <person name="Sun W.-H."/>
            <person name="Liu D.-K."/>
            <person name="Li Y."/>
            <person name="Chen G.-Z."/>
            <person name="Liu X.-D."/>
            <person name="Liao X.-Y."/>
            <person name="Jiang Y.-T."/>
            <person name="Yu X."/>
            <person name="Hao Y."/>
            <person name="Huang J."/>
            <person name="Zhao X.-W."/>
            <person name="Ke S."/>
            <person name="Chen Y.-Y."/>
            <person name="Wu W.-L."/>
            <person name="Hsu J.-L."/>
            <person name="Lin Y.-F."/>
            <person name="Huang M.-D."/>
            <person name="Li C.-Y."/>
            <person name="Huang L."/>
            <person name="Wang Z.-W."/>
            <person name="Zhao X."/>
            <person name="Zhong W.-Y."/>
            <person name="Peng D.-H."/>
            <person name="Ahmad S."/>
            <person name="Lan S."/>
            <person name="Zhang J.-S."/>
            <person name="Tsai W.-C."/>
            <person name="Van De Peer Y."/>
            <person name="Liu Z.-J."/>
        </authorList>
    </citation>
    <scope>NUCLEOTIDE SEQUENCE</scope>
    <source>
        <strain evidence="2">CP</strain>
        <tissue evidence="2">Leaves</tissue>
    </source>
</reference>
<dbReference type="PANTHER" id="PTHR31374:SF203">
    <property type="entry name" value="AUXIN-RESPONSIVE PROTEIN SAUR71-LIKE"/>
    <property type="match status" value="1"/>
</dbReference>
<evidence type="ECO:0000313" key="3">
    <source>
        <dbReference type="Proteomes" id="UP001180020"/>
    </source>
</evidence>
<dbReference type="InterPro" id="IPR003676">
    <property type="entry name" value="SAUR_fam"/>
</dbReference>
<sequence>MDAMERWKRQMRRWRDVSLRLLLLLRRHHHHRHLRHVPSGHLAVYVGHERRRFVIPTKYLSLPIFVSLLKKAEEEFGFGSPGGLVLPCDPDSFEAVLKALGRDERVFRGLPLDEAIQTATETTVGGVCREVSPLLEKAKVGSHY</sequence>
<dbReference type="Proteomes" id="UP001180020">
    <property type="component" value="Unassembled WGS sequence"/>
</dbReference>
<proteinExistence type="inferred from homology"/>
<keyword evidence="3" id="KW-1185">Reference proteome</keyword>
<gene>
    <name evidence="2" type="primary">ARG7</name>
    <name evidence="2" type="ORF">QJS10_CPA05g02449</name>
</gene>
<reference evidence="2" key="1">
    <citation type="journal article" date="2023" name="Nat. Commun.">
        <title>Diploid and tetraploid genomes of Acorus and the evolution of monocots.</title>
        <authorList>
            <person name="Ma L."/>
            <person name="Liu K.W."/>
            <person name="Li Z."/>
            <person name="Hsiao Y.Y."/>
            <person name="Qi Y."/>
            <person name="Fu T."/>
            <person name="Tang G.D."/>
            <person name="Zhang D."/>
            <person name="Sun W.H."/>
            <person name="Liu D.K."/>
            <person name="Li Y."/>
            <person name="Chen G.Z."/>
            <person name="Liu X.D."/>
            <person name="Liao X.Y."/>
            <person name="Jiang Y.T."/>
            <person name="Yu X."/>
            <person name="Hao Y."/>
            <person name="Huang J."/>
            <person name="Zhao X.W."/>
            <person name="Ke S."/>
            <person name="Chen Y.Y."/>
            <person name="Wu W.L."/>
            <person name="Hsu J.L."/>
            <person name="Lin Y.F."/>
            <person name="Huang M.D."/>
            <person name="Li C.Y."/>
            <person name="Huang L."/>
            <person name="Wang Z.W."/>
            <person name="Zhao X."/>
            <person name="Zhong W.Y."/>
            <person name="Peng D.H."/>
            <person name="Ahmad S."/>
            <person name="Lan S."/>
            <person name="Zhang J.S."/>
            <person name="Tsai W.C."/>
            <person name="Van de Peer Y."/>
            <person name="Liu Z.J."/>
        </authorList>
    </citation>
    <scope>NUCLEOTIDE SEQUENCE</scope>
    <source>
        <strain evidence="2">CP</strain>
    </source>
</reference>
<organism evidence="2 3">
    <name type="scientific">Acorus calamus</name>
    <name type="common">Sweet flag</name>
    <dbReference type="NCBI Taxonomy" id="4465"/>
    <lineage>
        <taxon>Eukaryota</taxon>
        <taxon>Viridiplantae</taxon>
        <taxon>Streptophyta</taxon>
        <taxon>Embryophyta</taxon>
        <taxon>Tracheophyta</taxon>
        <taxon>Spermatophyta</taxon>
        <taxon>Magnoliopsida</taxon>
        <taxon>Liliopsida</taxon>
        <taxon>Acoraceae</taxon>
        <taxon>Acorus</taxon>
    </lineage>
</organism>
<dbReference type="PANTHER" id="PTHR31374">
    <property type="entry name" value="AUXIN-INDUCED PROTEIN-LIKE-RELATED"/>
    <property type="match status" value="1"/>
</dbReference>
<evidence type="ECO:0000313" key="2">
    <source>
        <dbReference type="EMBL" id="KAK1317472.1"/>
    </source>
</evidence>
<comment type="similarity">
    <text evidence="1">Belongs to the ARG7 family.</text>
</comment>
<name>A0AAV9EW63_ACOCL</name>
<dbReference type="AlphaFoldDB" id="A0AAV9EW63"/>
<dbReference type="Pfam" id="PF02519">
    <property type="entry name" value="Auxin_inducible"/>
    <property type="match status" value="1"/>
</dbReference>
<evidence type="ECO:0000256" key="1">
    <source>
        <dbReference type="ARBA" id="ARBA00006974"/>
    </source>
</evidence>
<protein>
    <submittedName>
        <fullName evidence="2">Indole-3-acetic acid-induced protein ARG7</fullName>
    </submittedName>
</protein>
<dbReference type="EMBL" id="JAUJYO010000005">
    <property type="protein sequence ID" value="KAK1317472.1"/>
    <property type="molecule type" value="Genomic_DNA"/>
</dbReference>
<comment type="caution">
    <text evidence="2">The sequence shown here is derived from an EMBL/GenBank/DDBJ whole genome shotgun (WGS) entry which is preliminary data.</text>
</comment>
<dbReference type="GO" id="GO:0009733">
    <property type="term" value="P:response to auxin"/>
    <property type="evidence" value="ECO:0007669"/>
    <property type="project" value="InterPro"/>
</dbReference>
<accession>A0AAV9EW63</accession>